<comment type="caution">
    <text evidence="1">The sequence shown here is derived from an EMBL/GenBank/DDBJ whole genome shotgun (WGS) entry which is preliminary data.</text>
</comment>
<dbReference type="InterPro" id="IPR024747">
    <property type="entry name" value="Pyridox_Oxase-rel"/>
</dbReference>
<dbReference type="RefSeq" id="WP_253058920.1">
    <property type="nucleotide sequence ID" value="NZ_JAMXWM010000003.1"/>
</dbReference>
<dbReference type="EMBL" id="JBHUMQ010000001">
    <property type="protein sequence ID" value="MFD2692128.1"/>
    <property type="molecule type" value="Genomic_DNA"/>
</dbReference>
<organism evidence="1 2">
    <name type="scientific">Sporolactobacillus shoreicorticis</name>
    <dbReference type="NCBI Taxonomy" id="1923877"/>
    <lineage>
        <taxon>Bacteria</taxon>
        <taxon>Bacillati</taxon>
        <taxon>Bacillota</taxon>
        <taxon>Bacilli</taxon>
        <taxon>Bacillales</taxon>
        <taxon>Sporolactobacillaceae</taxon>
        <taxon>Sporolactobacillus</taxon>
    </lineage>
</organism>
<dbReference type="PANTHER" id="PTHR34071">
    <property type="entry name" value="5-NITROIMIDAZOLE ANTIBIOTICS RESISTANCE PROTEIN, NIMA-FAMILY-RELATED PROTEIN-RELATED"/>
    <property type="match status" value="1"/>
</dbReference>
<dbReference type="PANTHER" id="PTHR34071:SF2">
    <property type="entry name" value="FLAVIN-NUCLEOTIDE-BINDING PROTEIN"/>
    <property type="match status" value="1"/>
</dbReference>
<name>A0ABW5RYA6_9BACL</name>
<keyword evidence="2" id="KW-1185">Reference proteome</keyword>
<protein>
    <submittedName>
        <fullName evidence="1">Pyridoxamine 5'-phosphate oxidase family protein</fullName>
    </submittedName>
</protein>
<reference evidence="2" key="1">
    <citation type="journal article" date="2019" name="Int. J. Syst. Evol. Microbiol.">
        <title>The Global Catalogue of Microorganisms (GCM) 10K type strain sequencing project: providing services to taxonomists for standard genome sequencing and annotation.</title>
        <authorList>
            <consortium name="The Broad Institute Genomics Platform"/>
            <consortium name="The Broad Institute Genome Sequencing Center for Infectious Disease"/>
            <person name="Wu L."/>
            <person name="Ma J."/>
        </authorList>
    </citation>
    <scope>NUCLEOTIDE SEQUENCE [LARGE SCALE GENOMIC DNA]</scope>
    <source>
        <strain evidence="2">TISTR 2466</strain>
    </source>
</reference>
<gene>
    <name evidence="1" type="ORF">ACFSUE_00500</name>
</gene>
<evidence type="ECO:0000313" key="2">
    <source>
        <dbReference type="Proteomes" id="UP001597399"/>
    </source>
</evidence>
<evidence type="ECO:0000313" key="1">
    <source>
        <dbReference type="EMBL" id="MFD2692128.1"/>
    </source>
</evidence>
<dbReference type="Proteomes" id="UP001597399">
    <property type="component" value="Unassembled WGS sequence"/>
</dbReference>
<dbReference type="InterPro" id="IPR012349">
    <property type="entry name" value="Split_barrel_FMN-bd"/>
</dbReference>
<accession>A0ABW5RYA6</accession>
<sequence>MKGISYKQRICNDKERIDRFLIEKRVGSLGMSDKSKPYTIPVNYVFLNGKIYIHGLGTGRKNHILRENAHVCFTVFEELGTVKSSVPCKCDTSYFSVVIFGKAMLVEDPNEKIEALGKFLEKFTPGLFDKNVLKQVVERYHSSLNNKAVSVYCICPEHLTAKENPVDMNHMFTAIEKMR</sequence>
<dbReference type="SUPFAM" id="SSF50475">
    <property type="entry name" value="FMN-binding split barrel"/>
    <property type="match status" value="1"/>
</dbReference>
<dbReference type="Pfam" id="PF12900">
    <property type="entry name" value="Pyridox_ox_2"/>
    <property type="match status" value="1"/>
</dbReference>
<dbReference type="Gene3D" id="2.30.110.10">
    <property type="entry name" value="Electron Transport, Fmn-binding Protein, Chain A"/>
    <property type="match status" value="1"/>
</dbReference>
<proteinExistence type="predicted"/>